<name>A0A0A0HKP0_9RHOB</name>
<evidence type="ECO:0000259" key="4">
    <source>
        <dbReference type="Pfam" id="PF00460"/>
    </source>
</evidence>
<dbReference type="STRING" id="215743.ROSMUCSMR3_01036"/>
<sequence length="138" mass="15400">MMIKNIFDVASSAMSAQMVRLNTVASNMANAQAVSTTKEEAYRPLRPVFETIYADQTGQSGLSTTHVTDVVQLDREPVRAYRPDHPMADEEGFVYEAVVNTDEEMVEMVEASRQYQNVLETVSTLRTLMARTVMMGQG</sequence>
<dbReference type="GO" id="GO:0030694">
    <property type="term" value="C:bacterial-type flagellum basal body, rod"/>
    <property type="evidence" value="ECO:0007669"/>
    <property type="project" value="UniProtKB-UniRule"/>
</dbReference>
<dbReference type="AlphaFoldDB" id="A0A0A0HKP0"/>
<reference evidence="6 7" key="1">
    <citation type="submission" date="2013-01" db="EMBL/GenBank/DDBJ databases">
        <authorList>
            <person name="Fiebig A."/>
            <person name="Goeker M."/>
            <person name="Klenk H.-P.P."/>
        </authorList>
    </citation>
    <scope>NUCLEOTIDE SEQUENCE [LARGE SCALE GENOMIC DNA]</scope>
    <source>
        <strain evidence="6 7">DSM 17069</strain>
    </source>
</reference>
<keyword evidence="3" id="KW-0975">Bacterial flagellum</keyword>
<dbReference type="OrthoDB" id="9813951at2"/>
<dbReference type="GO" id="GO:0071973">
    <property type="term" value="P:bacterial-type flagellum-dependent cell motility"/>
    <property type="evidence" value="ECO:0007669"/>
    <property type="project" value="UniProtKB-UniRule"/>
</dbReference>
<evidence type="ECO:0000256" key="2">
    <source>
        <dbReference type="ARBA" id="ARBA00009677"/>
    </source>
</evidence>
<evidence type="ECO:0000313" key="7">
    <source>
        <dbReference type="Proteomes" id="UP000030021"/>
    </source>
</evidence>
<comment type="subcellular location">
    <subcellularLocation>
        <location evidence="1 3">Bacterial flagellum basal body</location>
    </subcellularLocation>
</comment>
<proteinExistence type="inferred from homology"/>
<dbReference type="Pfam" id="PF06429">
    <property type="entry name" value="Flg_bbr_C"/>
    <property type="match status" value="1"/>
</dbReference>
<dbReference type="eggNOG" id="COG1558">
    <property type="taxonomic scope" value="Bacteria"/>
</dbReference>
<dbReference type="PATRIC" id="fig|1288298.3.peg.2086"/>
<gene>
    <name evidence="6" type="ORF">rosmuc_02070</name>
</gene>
<dbReference type="HOGENOM" id="CLU_123272_1_0_5"/>
<comment type="subunit">
    <text evidence="3">The basal body constitutes a major portion of the flagellar organelle and consists of four rings (L,P,S, and M) mounted on a central rod. The rod consists of about 26 subunits of FlgG in the distal portion, and FlgB, FlgC and FlgF are thought to build up the proximal portion of the rod with about 6 subunits each.</text>
</comment>
<dbReference type="EMBL" id="AONH01000010">
    <property type="protein sequence ID" value="KGM88372.1"/>
    <property type="molecule type" value="Genomic_DNA"/>
</dbReference>
<evidence type="ECO:0000256" key="1">
    <source>
        <dbReference type="ARBA" id="ARBA00004117"/>
    </source>
</evidence>
<accession>A0A0A0HKP0</accession>
<comment type="caution">
    <text evidence="6">The sequence shown here is derived from an EMBL/GenBank/DDBJ whole genome shotgun (WGS) entry which is preliminary data.</text>
</comment>
<organism evidence="6 7">
    <name type="scientific">Roseovarius mucosus DSM 17069</name>
    <dbReference type="NCBI Taxonomy" id="1288298"/>
    <lineage>
        <taxon>Bacteria</taxon>
        <taxon>Pseudomonadati</taxon>
        <taxon>Pseudomonadota</taxon>
        <taxon>Alphaproteobacteria</taxon>
        <taxon>Rhodobacterales</taxon>
        <taxon>Roseobacteraceae</taxon>
        <taxon>Roseovarius</taxon>
    </lineage>
</organism>
<keyword evidence="6" id="KW-0966">Cell projection</keyword>
<protein>
    <recommendedName>
        <fullName evidence="3">Flagellar basal-body rod protein FlgC</fullName>
    </recommendedName>
</protein>
<dbReference type="InterPro" id="IPR006299">
    <property type="entry name" value="FlgC"/>
</dbReference>
<dbReference type="InterPro" id="IPR001444">
    <property type="entry name" value="Flag_bb_rod_N"/>
</dbReference>
<keyword evidence="6" id="KW-0282">Flagellum</keyword>
<dbReference type="RefSeq" id="WP_037272901.1">
    <property type="nucleotide sequence ID" value="NZ_KN293979.1"/>
</dbReference>
<keyword evidence="6" id="KW-0969">Cilium</keyword>
<evidence type="ECO:0000313" key="6">
    <source>
        <dbReference type="EMBL" id="KGM88372.1"/>
    </source>
</evidence>
<evidence type="ECO:0000256" key="3">
    <source>
        <dbReference type="RuleBase" id="RU362062"/>
    </source>
</evidence>
<feature type="domain" description="Flagellar basal-body/hook protein C-terminal" evidence="5">
    <location>
        <begin position="91"/>
        <end position="131"/>
    </location>
</feature>
<comment type="similarity">
    <text evidence="2">Belongs to the flagella basal body rod proteins family.</text>
</comment>
<dbReference type="Proteomes" id="UP000030021">
    <property type="component" value="Unassembled WGS sequence"/>
</dbReference>
<feature type="domain" description="Flagellar basal body rod protein N-terminal" evidence="4">
    <location>
        <begin position="8"/>
        <end position="31"/>
    </location>
</feature>
<dbReference type="Pfam" id="PF00460">
    <property type="entry name" value="Flg_bb_rod"/>
    <property type="match status" value="1"/>
</dbReference>
<dbReference type="NCBIfam" id="TIGR01395">
    <property type="entry name" value="FlgC"/>
    <property type="match status" value="1"/>
</dbReference>
<evidence type="ECO:0000259" key="5">
    <source>
        <dbReference type="Pfam" id="PF06429"/>
    </source>
</evidence>
<dbReference type="InterPro" id="IPR010930">
    <property type="entry name" value="Flg_bb/hook_C_dom"/>
</dbReference>